<dbReference type="AlphaFoldDB" id="A0ABD1CVN5"/>
<organism evidence="1 2">
    <name type="scientific">Culex pipiens pipiens</name>
    <name type="common">Northern house mosquito</name>
    <dbReference type="NCBI Taxonomy" id="38569"/>
    <lineage>
        <taxon>Eukaryota</taxon>
        <taxon>Metazoa</taxon>
        <taxon>Ecdysozoa</taxon>
        <taxon>Arthropoda</taxon>
        <taxon>Hexapoda</taxon>
        <taxon>Insecta</taxon>
        <taxon>Pterygota</taxon>
        <taxon>Neoptera</taxon>
        <taxon>Endopterygota</taxon>
        <taxon>Diptera</taxon>
        <taxon>Nematocera</taxon>
        <taxon>Culicoidea</taxon>
        <taxon>Culicidae</taxon>
        <taxon>Culicinae</taxon>
        <taxon>Culicini</taxon>
        <taxon>Culex</taxon>
        <taxon>Culex</taxon>
    </lineage>
</organism>
<sequence length="60" mass="6826">MEPPTTPIGRDELALRRHRFFSELLSAAHAAVEHRVRFDPLGPIVAKDDEDLEEEAYGRP</sequence>
<dbReference type="Proteomes" id="UP001562425">
    <property type="component" value="Unassembled WGS sequence"/>
</dbReference>
<evidence type="ECO:0000313" key="2">
    <source>
        <dbReference type="Proteomes" id="UP001562425"/>
    </source>
</evidence>
<feature type="non-terminal residue" evidence="1">
    <location>
        <position position="60"/>
    </location>
</feature>
<protein>
    <submittedName>
        <fullName evidence="1">Uncharacterized protein</fullName>
    </submittedName>
</protein>
<accession>A0ABD1CVN5</accession>
<reference evidence="1 2" key="1">
    <citation type="submission" date="2024-05" db="EMBL/GenBank/DDBJ databases">
        <title>Culex pipiens pipiens assembly and annotation.</title>
        <authorList>
            <person name="Alout H."/>
            <person name="Durand T."/>
        </authorList>
    </citation>
    <scope>NUCLEOTIDE SEQUENCE [LARGE SCALE GENOMIC DNA]</scope>
    <source>
        <strain evidence="1">HA-2024</strain>
        <tissue evidence="1">Whole body</tissue>
    </source>
</reference>
<evidence type="ECO:0000313" key="1">
    <source>
        <dbReference type="EMBL" id="KAL1380509.1"/>
    </source>
</evidence>
<keyword evidence="2" id="KW-1185">Reference proteome</keyword>
<comment type="caution">
    <text evidence="1">The sequence shown here is derived from an EMBL/GenBank/DDBJ whole genome shotgun (WGS) entry which is preliminary data.</text>
</comment>
<name>A0ABD1CVN5_CULPP</name>
<dbReference type="EMBL" id="JBEHCU010009088">
    <property type="protein sequence ID" value="KAL1380509.1"/>
    <property type="molecule type" value="Genomic_DNA"/>
</dbReference>
<proteinExistence type="predicted"/>
<gene>
    <name evidence="1" type="ORF">pipiens_014138</name>
</gene>